<dbReference type="GO" id="GO:0016020">
    <property type="term" value="C:membrane"/>
    <property type="evidence" value="ECO:0007669"/>
    <property type="project" value="UniProtKB-SubCell"/>
</dbReference>
<proteinExistence type="predicted"/>
<evidence type="ECO:0000256" key="6">
    <source>
        <dbReference type="SAM" id="Phobius"/>
    </source>
</evidence>
<dbReference type="Pfam" id="PF03600">
    <property type="entry name" value="CitMHS"/>
    <property type="match status" value="1"/>
</dbReference>
<dbReference type="Proteomes" id="UP000231292">
    <property type="component" value="Unassembled WGS sequence"/>
</dbReference>
<protein>
    <recommendedName>
        <fullName evidence="7">Citrate transporter-like domain-containing protein</fullName>
    </recommendedName>
</protein>
<evidence type="ECO:0000256" key="1">
    <source>
        <dbReference type="ARBA" id="ARBA00004141"/>
    </source>
</evidence>
<evidence type="ECO:0000256" key="2">
    <source>
        <dbReference type="ARBA" id="ARBA00022448"/>
    </source>
</evidence>
<sequence>MDRSIISLILFVLAYVLFVAFPGKRSLVAISAAGLLLVTGVLSFPEAFRSVNWNVMGIFVGTLAVADVFMKSRVPAVIAEIIVDKAKNTAWAILFMCALAGFISAFVENVATGGCPIIPHPSVLK</sequence>
<accession>A0A2G9YKD7</accession>
<feature type="transmembrane region" description="Helical" evidence="6">
    <location>
        <begin position="27"/>
        <end position="45"/>
    </location>
</feature>
<reference evidence="8 9" key="1">
    <citation type="submission" date="2017-09" db="EMBL/GenBank/DDBJ databases">
        <title>Depth-based differentiation of microbial function through sediment-hosted aquifers and enrichment of novel symbionts in the deep terrestrial subsurface.</title>
        <authorList>
            <person name="Probst A.J."/>
            <person name="Ladd B."/>
            <person name="Jarett J.K."/>
            <person name="Geller-Mcgrath D.E."/>
            <person name="Sieber C.M."/>
            <person name="Emerson J.B."/>
            <person name="Anantharaman K."/>
            <person name="Thomas B.C."/>
            <person name="Malmstrom R."/>
            <person name="Stieglmeier M."/>
            <person name="Klingl A."/>
            <person name="Woyke T."/>
            <person name="Ryan C.M."/>
            <person name="Banfield J.F."/>
        </authorList>
    </citation>
    <scope>NUCLEOTIDE SEQUENCE [LARGE SCALE GENOMIC DNA]</scope>
    <source>
        <strain evidence="8">CG23_combo_of_CG06-09_8_20_14_all_41_10</strain>
    </source>
</reference>
<feature type="transmembrane region" description="Helical" evidence="6">
    <location>
        <begin position="90"/>
        <end position="107"/>
    </location>
</feature>
<name>A0A2G9YKD7_9BACT</name>
<gene>
    <name evidence="8" type="ORF">COX41_05270</name>
</gene>
<organism evidence="8 9">
    <name type="scientific">Candidatus Sherwoodlollariibacterium unditelluris</name>
    <dbReference type="NCBI Taxonomy" id="1974757"/>
    <lineage>
        <taxon>Bacteria</taxon>
        <taxon>Pseudomonadati</taxon>
        <taxon>Candidatus Omnitrophota</taxon>
        <taxon>Candidatus Sherwoodlollariibacterium</taxon>
    </lineage>
</organism>
<dbReference type="EMBL" id="PCRK01000131">
    <property type="protein sequence ID" value="PIP18991.1"/>
    <property type="molecule type" value="Genomic_DNA"/>
</dbReference>
<keyword evidence="5 6" id="KW-0472">Membrane</keyword>
<keyword evidence="4 6" id="KW-1133">Transmembrane helix</keyword>
<evidence type="ECO:0000259" key="7">
    <source>
        <dbReference type="Pfam" id="PF03600"/>
    </source>
</evidence>
<feature type="domain" description="Citrate transporter-like" evidence="7">
    <location>
        <begin position="15"/>
        <end position="115"/>
    </location>
</feature>
<evidence type="ECO:0000256" key="5">
    <source>
        <dbReference type="ARBA" id="ARBA00023136"/>
    </source>
</evidence>
<comment type="caution">
    <text evidence="8">The sequence shown here is derived from an EMBL/GenBank/DDBJ whole genome shotgun (WGS) entry which is preliminary data.</text>
</comment>
<dbReference type="GO" id="GO:0055085">
    <property type="term" value="P:transmembrane transport"/>
    <property type="evidence" value="ECO:0007669"/>
    <property type="project" value="InterPro"/>
</dbReference>
<keyword evidence="2" id="KW-0813">Transport</keyword>
<comment type="subcellular location">
    <subcellularLocation>
        <location evidence="1">Membrane</location>
        <topology evidence="1">Multi-pass membrane protein</topology>
    </subcellularLocation>
</comment>
<evidence type="ECO:0000313" key="8">
    <source>
        <dbReference type="EMBL" id="PIP18991.1"/>
    </source>
</evidence>
<dbReference type="AlphaFoldDB" id="A0A2G9YKD7"/>
<dbReference type="InterPro" id="IPR004680">
    <property type="entry name" value="Cit_transptr-like_dom"/>
</dbReference>
<keyword evidence="3 6" id="KW-0812">Transmembrane</keyword>
<feature type="transmembrane region" description="Helical" evidence="6">
    <location>
        <begin position="6"/>
        <end position="22"/>
    </location>
</feature>
<evidence type="ECO:0000256" key="3">
    <source>
        <dbReference type="ARBA" id="ARBA00022692"/>
    </source>
</evidence>
<feature type="transmembrane region" description="Helical" evidence="6">
    <location>
        <begin position="51"/>
        <end position="69"/>
    </location>
</feature>
<evidence type="ECO:0000256" key="4">
    <source>
        <dbReference type="ARBA" id="ARBA00022989"/>
    </source>
</evidence>
<evidence type="ECO:0000313" key="9">
    <source>
        <dbReference type="Proteomes" id="UP000231292"/>
    </source>
</evidence>